<reference evidence="1" key="1">
    <citation type="submission" date="2023-06" db="EMBL/GenBank/DDBJ databases">
        <title>Genome-scale phylogeny and comparative genomics of the fungal order Sordariales.</title>
        <authorList>
            <consortium name="Lawrence Berkeley National Laboratory"/>
            <person name="Hensen N."/>
            <person name="Bonometti L."/>
            <person name="Westerberg I."/>
            <person name="Brannstrom I.O."/>
            <person name="Guillou S."/>
            <person name="Cros-Aarteil S."/>
            <person name="Calhoun S."/>
            <person name="Haridas S."/>
            <person name="Kuo A."/>
            <person name="Mondo S."/>
            <person name="Pangilinan J."/>
            <person name="Riley R."/>
            <person name="LaButti K."/>
            <person name="Andreopoulos B."/>
            <person name="Lipzen A."/>
            <person name="Chen C."/>
            <person name="Yanf M."/>
            <person name="Daum C."/>
            <person name="Ng V."/>
            <person name="Clum A."/>
            <person name="Steindorff A."/>
            <person name="Ohm R."/>
            <person name="Martin F."/>
            <person name="Silar P."/>
            <person name="Natvig D."/>
            <person name="Lalanne C."/>
            <person name="Gautier V."/>
            <person name="Ament-velasquez S.L."/>
            <person name="Kruys A."/>
            <person name="Hutchinson M.I."/>
            <person name="Powell A.J."/>
            <person name="Barry K."/>
            <person name="Miller A.N."/>
            <person name="Grigoriev I.V."/>
            <person name="Debuchy R."/>
            <person name="Gladieux P."/>
            <person name="Thoren M.H."/>
            <person name="Johannesson H."/>
        </authorList>
    </citation>
    <scope>NUCLEOTIDE SEQUENCE</scope>
    <source>
        <strain evidence="1">SMH3391-2</strain>
    </source>
</reference>
<name>A0AA40CG36_9PEZI</name>
<gene>
    <name evidence="1" type="ORF">B0T17DRAFT_72726</name>
</gene>
<sequence>MYDQVCLIQAPCLPSHPCWIRVSIQSCMVSRPTRLPTSSQMGPMFQDPDPSNPIYRCRIRSCVWQIAVYLGRQAGKQARRDLLSTLERRVAGPLAYLVTGAYPKACMLSSLHIGLRLCLDFHTTMPA</sequence>
<evidence type="ECO:0000313" key="2">
    <source>
        <dbReference type="Proteomes" id="UP001174934"/>
    </source>
</evidence>
<evidence type="ECO:0000313" key="1">
    <source>
        <dbReference type="EMBL" id="KAK0636233.1"/>
    </source>
</evidence>
<dbReference type="EMBL" id="JAULSR010000001">
    <property type="protein sequence ID" value="KAK0636233.1"/>
    <property type="molecule type" value="Genomic_DNA"/>
</dbReference>
<accession>A0AA40CG36</accession>
<proteinExistence type="predicted"/>
<protein>
    <submittedName>
        <fullName evidence="1">Uncharacterized protein</fullName>
    </submittedName>
</protein>
<organism evidence="1 2">
    <name type="scientific">Bombardia bombarda</name>
    <dbReference type="NCBI Taxonomy" id="252184"/>
    <lineage>
        <taxon>Eukaryota</taxon>
        <taxon>Fungi</taxon>
        <taxon>Dikarya</taxon>
        <taxon>Ascomycota</taxon>
        <taxon>Pezizomycotina</taxon>
        <taxon>Sordariomycetes</taxon>
        <taxon>Sordariomycetidae</taxon>
        <taxon>Sordariales</taxon>
        <taxon>Lasiosphaeriaceae</taxon>
        <taxon>Bombardia</taxon>
    </lineage>
</organism>
<comment type="caution">
    <text evidence="1">The sequence shown here is derived from an EMBL/GenBank/DDBJ whole genome shotgun (WGS) entry which is preliminary data.</text>
</comment>
<dbReference type="Proteomes" id="UP001174934">
    <property type="component" value="Unassembled WGS sequence"/>
</dbReference>
<keyword evidence="2" id="KW-1185">Reference proteome</keyword>
<dbReference type="AlphaFoldDB" id="A0AA40CG36"/>